<proteinExistence type="predicted"/>
<dbReference type="PANTHER" id="PTHR36456">
    <property type="entry name" value="UPF0232 PROTEIN SCO3875"/>
    <property type="match status" value="1"/>
</dbReference>
<comment type="caution">
    <text evidence="1">The sequence shown here is derived from an EMBL/GenBank/DDBJ whole genome shotgun (WGS) entry which is preliminary data.</text>
</comment>
<name>A0A921JJ88_9BACT</name>
<dbReference type="Proteomes" id="UP000711407">
    <property type="component" value="Unassembled WGS sequence"/>
</dbReference>
<protein>
    <submittedName>
        <fullName evidence="1">DUF721 domain-containing protein</fullName>
    </submittedName>
</protein>
<dbReference type="Pfam" id="PF05258">
    <property type="entry name" value="DciA"/>
    <property type="match status" value="1"/>
</dbReference>
<dbReference type="PANTHER" id="PTHR36456:SF1">
    <property type="entry name" value="UPF0232 PROTEIN SCO3875"/>
    <property type="match status" value="1"/>
</dbReference>
<reference evidence="1" key="1">
    <citation type="journal article" date="2021" name="PeerJ">
        <title>Extensive microbial diversity within the chicken gut microbiome revealed by metagenomics and culture.</title>
        <authorList>
            <person name="Gilroy R."/>
            <person name="Ravi A."/>
            <person name="Getino M."/>
            <person name="Pursley I."/>
            <person name="Horton D.L."/>
            <person name="Alikhan N.F."/>
            <person name="Baker D."/>
            <person name="Gharbi K."/>
            <person name="Hall N."/>
            <person name="Watson M."/>
            <person name="Adriaenssens E.M."/>
            <person name="Foster-Nyarko E."/>
            <person name="Jarju S."/>
            <person name="Secka A."/>
            <person name="Antonio M."/>
            <person name="Oren A."/>
            <person name="Chaudhuri R.R."/>
            <person name="La Ragione R."/>
            <person name="Hildebrand F."/>
            <person name="Pallen M.J."/>
        </authorList>
    </citation>
    <scope>NUCLEOTIDE SEQUENCE</scope>
    <source>
        <strain evidence="1">4100</strain>
    </source>
</reference>
<sequence length="96" mass="11058">MKRTEAQSIAEIFDEVLRQNNLDDTFNEQKACHLWPEVVGPQINRRTTRRYVDHGVMHVYISSAPLKSELEFLKSRIVQLLNDAVGSPVIKALMIH</sequence>
<dbReference type="EMBL" id="DYXT01000051">
    <property type="protein sequence ID" value="HJE40033.1"/>
    <property type="molecule type" value="Genomic_DNA"/>
</dbReference>
<dbReference type="AlphaFoldDB" id="A0A921JJ88"/>
<reference evidence="1" key="2">
    <citation type="submission" date="2021-09" db="EMBL/GenBank/DDBJ databases">
        <authorList>
            <person name="Gilroy R."/>
        </authorList>
    </citation>
    <scope>NUCLEOTIDE SEQUENCE</scope>
    <source>
        <strain evidence="1">4100</strain>
    </source>
</reference>
<organism evidence="1 2">
    <name type="scientific">Candidatus Amulumruptor caecigallinarius</name>
    <dbReference type="NCBI Taxonomy" id="2109911"/>
    <lineage>
        <taxon>Bacteria</taxon>
        <taxon>Pseudomonadati</taxon>
        <taxon>Bacteroidota</taxon>
        <taxon>Bacteroidia</taxon>
        <taxon>Bacteroidales</taxon>
        <taxon>Muribaculaceae</taxon>
        <taxon>Candidatus Amulumruptor</taxon>
    </lineage>
</organism>
<gene>
    <name evidence="1" type="ORF">K8V47_09810</name>
</gene>
<dbReference type="InterPro" id="IPR007922">
    <property type="entry name" value="DciA-like"/>
</dbReference>
<accession>A0A921JJ88</accession>
<evidence type="ECO:0000313" key="1">
    <source>
        <dbReference type="EMBL" id="HJE40033.1"/>
    </source>
</evidence>
<evidence type="ECO:0000313" key="2">
    <source>
        <dbReference type="Proteomes" id="UP000711407"/>
    </source>
</evidence>